<dbReference type="EMBL" id="JAULSV010000006">
    <property type="protein sequence ID" value="KAK0640684.1"/>
    <property type="molecule type" value="Genomic_DNA"/>
</dbReference>
<accession>A0AA40CKS2</accession>
<comment type="caution">
    <text evidence="2">The sequence shown here is derived from an EMBL/GenBank/DDBJ whole genome shotgun (WGS) entry which is preliminary data.</text>
</comment>
<protein>
    <submittedName>
        <fullName evidence="2">Uncharacterized protein</fullName>
    </submittedName>
</protein>
<evidence type="ECO:0000313" key="3">
    <source>
        <dbReference type="Proteomes" id="UP001174936"/>
    </source>
</evidence>
<feature type="region of interest" description="Disordered" evidence="1">
    <location>
        <begin position="205"/>
        <end position="233"/>
    </location>
</feature>
<proteinExistence type="predicted"/>
<evidence type="ECO:0000256" key="1">
    <source>
        <dbReference type="SAM" id="MobiDB-lite"/>
    </source>
</evidence>
<reference evidence="2" key="1">
    <citation type="submission" date="2023-06" db="EMBL/GenBank/DDBJ databases">
        <title>Genome-scale phylogeny and comparative genomics of the fungal order Sordariales.</title>
        <authorList>
            <consortium name="Lawrence Berkeley National Laboratory"/>
            <person name="Hensen N."/>
            <person name="Bonometti L."/>
            <person name="Westerberg I."/>
            <person name="Brannstrom I.O."/>
            <person name="Guillou S."/>
            <person name="Cros-Aarteil S."/>
            <person name="Calhoun S."/>
            <person name="Haridas S."/>
            <person name="Kuo A."/>
            <person name="Mondo S."/>
            <person name="Pangilinan J."/>
            <person name="Riley R."/>
            <person name="Labutti K."/>
            <person name="Andreopoulos B."/>
            <person name="Lipzen A."/>
            <person name="Chen C."/>
            <person name="Yanf M."/>
            <person name="Daum C."/>
            <person name="Ng V."/>
            <person name="Clum A."/>
            <person name="Steindorff A."/>
            <person name="Ohm R."/>
            <person name="Martin F."/>
            <person name="Silar P."/>
            <person name="Natvig D."/>
            <person name="Lalanne C."/>
            <person name="Gautier V."/>
            <person name="Ament-Velasquez S.L."/>
            <person name="Kruys A."/>
            <person name="Hutchinson M.I."/>
            <person name="Powell A.J."/>
            <person name="Barry K."/>
            <person name="Miller A.N."/>
            <person name="Grigoriev I.V."/>
            <person name="Debuchy R."/>
            <person name="Gladieux P."/>
            <person name="Thoren M.H."/>
            <person name="Johannesson H."/>
        </authorList>
    </citation>
    <scope>NUCLEOTIDE SEQUENCE</scope>
    <source>
        <strain evidence="2">SMH2532-1</strain>
    </source>
</reference>
<dbReference type="AlphaFoldDB" id="A0AA40CKS2"/>
<organism evidence="2 3">
    <name type="scientific">Cercophora newfieldiana</name>
    <dbReference type="NCBI Taxonomy" id="92897"/>
    <lineage>
        <taxon>Eukaryota</taxon>
        <taxon>Fungi</taxon>
        <taxon>Dikarya</taxon>
        <taxon>Ascomycota</taxon>
        <taxon>Pezizomycotina</taxon>
        <taxon>Sordariomycetes</taxon>
        <taxon>Sordariomycetidae</taxon>
        <taxon>Sordariales</taxon>
        <taxon>Lasiosphaeriaceae</taxon>
        <taxon>Cercophora</taxon>
    </lineage>
</organism>
<name>A0AA40CKS2_9PEZI</name>
<evidence type="ECO:0000313" key="2">
    <source>
        <dbReference type="EMBL" id="KAK0640684.1"/>
    </source>
</evidence>
<sequence>MLREHQSEGPLPFVSRQFRSSFDGCQQPEEAQCSRLRLAYLDTLSGEQGLSRGPLSAAGWSSMIADGLQGAEAGEAGEAGDFSTLVENLQGVTQCDRLVPLCRPPLCCAALWRFTSFSSMESCLSTWGKEVPQLGGSWGHFAAVPSHVFFVKLSSLSAARPNDTSGLLSFAPFVSLPAHIAVGGDLWHDQGSCGLPMHHAREYHTRSSSARRSACEQETKPGPSRSSGGIRLS</sequence>
<dbReference type="Proteomes" id="UP001174936">
    <property type="component" value="Unassembled WGS sequence"/>
</dbReference>
<keyword evidence="3" id="KW-1185">Reference proteome</keyword>
<gene>
    <name evidence="2" type="ORF">B0T16DRAFT_201154</name>
</gene>